<dbReference type="Proteomes" id="UP001603857">
    <property type="component" value="Unassembled WGS sequence"/>
</dbReference>
<evidence type="ECO:0000313" key="1">
    <source>
        <dbReference type="EMBL" id="KAL2322901.1"/>
    </source>
</evidence>
<reference evidence="1 2" key="1">
    <citation type="submission" date="2024-08" db="EMBL/GenBank/DDBJ databases">
        <title>Insights into the chromosomal genome structure of Flemingia macrophylla.</title>
        <authorList>
            <person name="Ding Y."/>
            <person name="Zhao Y."/>
            <person name="Bi W."/>
            <person name="Wu M."/>
            <person name="Zhao G."/>
            <person name="Gong Y."/>
            <person name="Li W."/>
            <person name="Zhang P."/>
        </authorList>
    </citation>
    <scope>NUCLEOTIDE SEQUENCE [LARGE SCALE GENOMIC DNA]</scope>
    <source>
        <strain evidence="1">DYQJB</strain>
        <tissue evidence="1">Leaf</tissue>
    </source>
</reference>
<evidence type="ECO:0000313" key="2">
    <source>
        <dbReference type="Proteomes" id="UP001603857"/>
    </source>
</evidence>
<keyword evidence="2" id="KW-1185">Reference proteome</keyword>
<accession>A0ABD1LHA1</accession>
<dbReference type="AlphaFoldDB" id="A0ABD1LHA1"/>
<gene>
    <name evidence="1" type="ORF">Fmac_027280</name>
</gene>
<dbReference type="EMBL" id="JBGMDY010000009">
    <property type="protein sequence ID" value="KAL2322901.1"/>
    <property type="molecule type" value="Genomic_DNA"/>
</dbReference>
<comment type="caution">
    <text evidence="1">The sequence shown here is derived from an EMBL/GenBank/DDBJ whole genome shotgun (WGS) entry which is preliminary data.</text>
</comment>
<proteinExistence type="predicted"/>
<organism evidence="1 2">
    <name type="scientific">Flemingia macrophylla</name>
    <dbReference type="NCBI Taxonomy" id="520843"/>
    <lineage>
        <taxon>Eukaryota</taxon>
        <taxon>Viridiplantae</taxon>
        <taxon>Streptophyta</taxon>
        <taxon>Embryophyta</taxon>
        <taxon>Tracheophyta</taxon>
        <taxon>Spermatophyta</taxon>
        <taxon>Magnoliopsida</taxon>
        <taxon>eudicotyledons</taxon>
        <taxon>Gunneridae</taxon>
        <taxon>Pentapetalae</taxon>
        <taxon>rosids</taxon>
        <taxon>fabids</taxon>
        <taxon>Fabales</taxon>
        <taxon>Fabaceae</taxon>
        <taxon>Papilionoideae</taxon>
        <taxon>50 kb inversion clade</taxon>
        <taxon>NPAAA clade</taxon>
        <taxon>indigoferoid/millettioid clade</taxon>
        <taxon>Phaseoleae</taxon>
        <taxon>Flemingia</taxon>
    </lineage>
</organism>
<name>A0ABD1LHA1_9FABA</name>
<sequence>MNLGLEERGERMGKFIVGSAVDHTKKDDSIDAHRESAWGLAGVGGSGFELRQRH</sequence>
<protein>
    <submittedName>
        <fullName evidence="1">Uncharacterized protein</fullName>
    </submittedName>
</protein>